<sequence length="129" mass="15325">MSNNQRDKTTKPFYFDPEQHEIPSRAEDYNKSPAYVEAKDLDFNCQTYAYAYSQTVVRRLAAEQPDFFEENGTTKLDLIMHLVNNMCLPVTKYKNRMFRERTAEIKSEYHLKDEIRRLSNGGDKFHPYI</sequence>
<keyword evidence="2" id="KW-1185">Reference proteome</keyword>
<evidence type="ECO:0000313" key="1">
    <source>
        <dbReference type="EMBL" id="CDW78495.1"/>
    </source>
</evidence>
<gene>
    <name evidence="1" type="primary">Contig15467.g16484</name>
    <name evidence="1" type="ORF">STYLEM_7473</name>
</gene>
<evidence type="ECO:0000313" key="2">
    <source>
        <dbReference type="Proteomes" id="UP000039865"/>
    </source>
</evidence>
<dbReference type="InParanoid" id="A0A078A8A9"/>
<organism evidence="1 2">
    <name type="scientific">Stylonychia lemnae</name>
    <name type="common">Ciliate</name>
    <dbReference type="NCBI Taxonomy" id="5949"/>
    <lineage>
        <taxon>Eukaryota</taxon>
        <taxon>Sar</taxon>
        <taxon>Alveolata</taxon>
        <taxon>Ciliophora</taxon>
        <taxon>Intramacronucleata</taxon>
        <taxon>Spirotrichea</taxon>
        <taxon>Stichotrichia</taxon>
        <taxon>Sporadotrichida</taxon>
        <taxon>Oxytrichidae</taxon>
        <taxon>Stylonychinae</taxon>
        <taxon>Stylonychia</taxon>
    </lineage>
</organism>
<proteinExistence type="predicted"/>
<dbReference type="Proteomes" id="UP000039865">
    <property type="component" value="Unassembled WGS sequence"/>
</dbReference>
<dbReference type="AlphaFoldDB" id="A0A078A8A9"/>
<dbReference type="EMBL" id="CCKQ01007148">
    <property type="protein sequence ID" value="CDW78495.1"/>
    <property type="molecule type" value="Genomic_DNA"/>
</dbReference>
<name>A0A078A8A9_STYLE</name>
<reference evidence="1 2" key="1">
    <citation type="submission" date="2014-06" db="EMBL/GenBank/DDBJ databases">
        <authorList>
            <person name="Swart Estienne"/>
        </authorList>
    </citation>
    <scope>NUCLEOTIDE SEQUENCE [LARGE SCALE GENOMIC DNA]</scope>
    <source>
        <strain evidence="1 2">130c</strain>
    </source>
</reference>
<protein>
    <submittedName>
        <fullName evidence="1">Uncharacterized protein</fullName>
    </submittedName>
</protein>
<accession>A0A078A8A9</accession>